<feature type="compositionally biased region" description="Polar residues" evidence="1">
    <location>
        <begin position="205"/>
        <end position="222"/>
    </location>
</feature>
<organism evidence="2 3">
    <name type="scientific">Brachionus plicatilis</name>
    <name type="common">Marine rotifer</name>
    <name type="synonym">Brachionus muelleri</name>
    <dbReference type="NCBI Taxonomy" id="10195"/>
    <lineage>
        <taxon>Eukaryota</taxon>
        <taxon>Metazoa</taxon>
        <taxon>Spiralia</taxon>
        <taxon>Gnathifera</taxon>
        <taxon>Rotifera</taxon>
        <taxon>Eurotatoria</taxon>
        <taxon>Monogononta</taxon>
        <taxon>Pseudotrocha</taxon>
        <taxon>Ploima</taxon>
        <taxon>Brachionidae</taxon>
        <taxon>Brachionus</taxon>
    </lineage>
</organism>
<feature type="region of interest" description="Disordered" evidence="1">
    <location>
        <begin position="191"/>
        <end position="239"/>
    </location>
</feature>
<reference evidence="2 3" key="1">
    <citation type="journal article" date="2018" name="Sci. Rep.">
        <title>Genomic signatures of local adaptation to the degree of environmental predictability in rotifers.</title>
        <authorList>
            <person name="Franch-Gras L."/>
            <person name="Hahn C."/>
            <person name="Garcia-Roger E.M."/>
            <person name="Carmona M.J."/>
            <person name="Serra M."/>
            <person name="Gomez A."/>
        </authorList>
    </citation>
    <scope>NUCLEOTIDE SEQUENCE [LARGE SCALE GENOMIC DNA]</scope>
    <source>
        <strain evidence="2">HYR1</strain>
    </source>
</reference>
<name>A0A3M7PRD6_BRAPC</name>
<dbReference type="OrthoDB" id="10556217at2759"/>
<keyword evidence="3" id="KW-1185">Reference proteome</keyword>
<evidence type="ECO:0000256" key="1">
    <source>
        <dbReference type="SAM" id="MobiDB-lite"/>
    </source>
</evidence>
<comment type="caution">
    <text evidence="2">The sequence shown here is derived from an EMBL/GenBank/DDBJ whole genome shotgun (WGS) entry which is preliminary data.</text>
</comment>
<accession>A0A3M7PRD6</accession>
<protein>
    <submittedName>
        <fullName evidence="2">Uncharacterized protein</fullName>
    </submittedName>
</protein>
<evidence type="ECO:0000313" key="3">
    <source>
        <dbReference type="Proteomes" id="UP000276133"/>
    </source>
</evidence>
<dbReference type="Proteomes" id="UP000276133">
    <property type="component" value="Unassembled WGS sequence"/>
</dbReference>
<dbReference type="EMBL" id="REGN01009405">
    <property type="protein sequence ID" value="RNA01228.1"/>
    <property type="molecule type" value="Genomic_DNA"/>
</dbReference>
<gene>
    <name evidence="2" type="ORF">BpHYR1_027369</name>
</gene>
<evidence type="ECO:0000313" key="2">
    <source>
        <dbReference type="EMBL" id="RNA01228.1"/>
    </source>
</evidence>
<dbReference type="AlphaFoldDB" id="A0A3M7PRD6"/>
<sequence>MTSLVQGSELKQKLQNSKFKRKPMPVDFQEVQTPIDIQERDTSSTPSYSSSFNDFNYMSSDTYRKNNDLDIDNSINQYQMNQIMDRLKSQEAKMVLKSKHSHAYKEIISSLLNDNLIAYSKQYDLYIDEEPQVTRISHPELNTEQEKEFKMDKKTILKPKVKRNHSLANNVAQNTTKFAWHRPDLTLPAINDDRADAATKKSRPSTKLSFSTRTGSSFSMYTQRDAHSRKASLHEPKSDCATHRSRITDLIFRGCGHDEMHLLENDSTNVNGNVVPVKQPNSYVTPSFMIRRFDLSEPKQLELAKQDIYKRYSFINDKNVLLGKTMILLNFNLRKYGWGNWFLDKT</sequence>
<proteinExistence type="predicted"/>
<feature type="compositionally biased region" description="Basic and acidic residues" evidence="1">
    <location>
        <begin position="224"/>
        <end position="239"/>
    </location>
</feature>
<feature type="region of interest" description="Disordered" evidence="1">
    <location>
        <begin position="1"/>
        <end position="21"/>
    </location>
</feature>